<feature type="region of interest" description="Disordered" evidence="1">
    <location>
        <begin position="91"/>
        <end position="128"/>
    </location>
</feature>
<dbReference type="RefSeq" id="WP_011512604.1">
    <property type="nucleotide sequence ID" value="NC_007969.1"/>
</dbReference>
<accession>Q1QE87</accession>
<dbReference type="PROSITE" id="PS51257">
    <property type="entry name" value="PROKAR_LIPOPROTEIN"/>
    <property type="match status" value="1"/>
</dbReference>
<feature type="chain" id="PRO_5004195983" description="Lipoprotein" evidence="2">
    <location>
        <begin position="25"/>
        <end position="128"/>
    </location>
</feature>
<evidence type="ECO:0000313" key="4">
    <source>
        <dbReference type="Proteomes" id="UP000002425"/>
    </source>
</evidence>
<protein>
    <recommendedName>
        <fullName evidence="5">Lipoprotein</fullName>
    </recommendedName>
</protein>
<evidence type="ECO:0000313" key="3">
    <source>
        <dbReference type="EMBL" id="ABE74016.1"/>
    </source>
</evidence>
<reference evidence="3" key="1">
    <citation type="submission" date="2006-03" db="EMBL/GenBank/DDBJ databases">
        <title>Complete sequence of chromosome of Psychrobacter cryohalolentis K5.</title>
        <authorList>
            <consortium name="US DOE Joint Genome Institute"/>
            <person name="Copeland A."/>
            <person name="Lucas S."/>
            <person name="Lapidus A."/>
            <person name="Barry K."/>
            <person name="Detter J.C."/>
            <person name="Glavina del Rio T."/>
            <person name="Hammon N."/>
            <person name="Israni S."/>
            <person name="Dalin E."/>
            <person name="Tice H."/>
            <person name="Pitluck S."/>
            <person name="Brettin T."/>
            <person name="Bruce D."/>
            <person name="Han C."/>
            <person name="Tapia R."/>
            <person name="Sims D.R."/>
            <person name="Gilna P."/>
            <person name="Schmutz J."/>
            <person name="Larimer F."/>
            <person name="Land M."/>
            <person name="Hauser L."/>
            <person name="Kyrpides N."/>
            <person name="Kim E."/>
            <person name="Richardson P."/>
        </authorList>
    </citation>
    <scope>NUCLEOTIDE SEQUENCE</scope>
    <source>
        <strain evidence="3">K5</strain>
    </source>
</reference>
<dbReference type="Proteomes" id="UP000002425">
    <property type="component" value="Chromosome"/>
</dbReference>
<dbReference type="HOGENOM" id="CLU_1957735_0_0_6"/>
<dbReference type="EMBL" id="CP000323">
    <property type="protein sequence ID" value="ABE74016.1"/>
    <property type="molecule type" value="Genomic_DNA"/>
</dbReference>
<evidence type="ECO:0000256" key="1">
    <source>
        <dbReference type="SAM" id="MobiDB-lite"/>
    </source>
</evidence>
<proteinExistence type="predicted"/>
<evidence type="ECO:0000256" key="2">
    <source>
        <dbReference type="SAM" id="SignalP"/>
    </source>
</evidence>
<organism evidence="3 4">
    <name type="scientific">Psychrobacter cryohalolentis (strain ATCC BAA-1226 / DSM 17306 / VKM B-2378 / K5)</name>
    <dbReference type="NCBI Taxonomy" id="335284"/>
    <lineage>
        <taxon>Bacteria</taxon>
        <taxon>Pseudomonadati</taxon>
        <taxon>Pseudomonadota</taxon>
        <taxon>Gammaproteobacteria</taxon>
        <taxon>Moraxellales</taxon>
        <taxon>Moraxellaceae</taxon>
        <taxon>Psychrobacter</taxon>
    </lineage>
</organism>
<dbReference type="AlphaFoldDB" id="Q1QE87"/>
<dbReference type="KEGG" id="pcr:Pcryo_0232"/>
<sequence>MKKSVLNTALSTAFIVALGFGVSACSSEKEGEESDHILAVDRVDEAAEIARANAPAAEKIDFPATAPMPAVDATTDATMSTEEGAVAVEETAADATVSADSSDTAVATADTANSTEVPATDSAEPATN</sequence>
<feature type="compositionally biased region" description="Low complexity" evidence="1">
    <location>
        <begin position="91"/>
        <end position="112"/>
    </location>
</feature>
<evidence type="ECO:0008006" key="5">
    <source>
        <dbReference type="Google" id="ProtNLM"/>
    </source>
</evidence>
<gene>
    <name evidence="3" type="ordered locus">Pcryo_0232</name>
</gene>
<name>Q1QE87_PSYCK</name>
<keyword evidence="2" id="KW-0732">Signal</keyword>
<dbReference type="STRING" id="335284.Pcryo_0232"/>
<keyword evidence="4" id="KW-1185">Reference proteome</keyword>
<feature type="signal peptide" evidence="2">
    <location>
        <begin position="1"/>
        <end position="24"/>
    </location>
</feature>